<dbReference type="EC" id="3.1.2.2" evidence="7"/>
<keyword evidence="11" id="KW-1185">Reference proteome</keyword>
<evidence type="ECO:0000256" key="8">
    <source>
        <dbReference type="ARBA" id="ARBA00093223"/>
    </source>
</evidence>
<dbReference type="FunFam" id="3.40.50.1820:FF:000037">
    <property type="entry name" value="Lysosomal thioesterase PPT2 homolog"/>
    <property type="match status" value="1"/>
</dbReference>
<name>A0A6S7FQR2_PARCT</name>
<evidence type="ECO:0000256" key="2">
    <source>
        <dbReference type="ARBA" id="ARBA00010758"/>
    </source>
</evidence>
<organism evidence="10 11">
    <name type="scientific">Paramuricea clavata</name>
    <name type="common">Red gorgonian</name>
    <name type="synonym">Violescent sea-whip</name>
    <dbReference type="NCBI Taxonomy" id="317549"/>
    <lineage>
        <taxon>Eukaryota</taxon>
        <taxon>Metazoa</taxon>
        <taxon>Cnidaria</taxon>
        <taxon>Anthozoa</taxon>
        <taxon>Octocorallia</taxon>
        <taxon>Malacalcyonacea</taxon>
        <taxon>Plexauridae</taxon>
        <taxon>Paramuricea</taxon>
    </lineage>
</organism>
<evidence type="ECO:0000313" key="11">
    <source>
        <dbReference type="Proteomes" id="UP001152795"/>
    </source>
</evidence>
<evidence type="ECO:0000256" key="9">
    <source>
        <dbReference type="ARBA" id="ARBA00093353"/>
    </source>
</evidence>
<dbReference type="GO" id="GO:0016790">
    <property type="term" value="F:thiolester hydrolase activity"/>
    <property type="evidence" value="ECO:0007669"/>
    <property type="project" value="TreeGrafter"/>
</dbReference>
<dbReference type="PANTHER" id="PTHR11247:SF27">
    <property type="entry name" value="LYSOSOMAL THIOESTERASE PPT2"/>
    <property type="match status" value="1"/>
</dbReference>
<comment type="subcellular location">
    <subcellularLocation>
        <location evidence="1">Lysosome</location>
    </subcellularLocation>
</comment>
<dbReference type="Proteomes" id="UP001152795">
    <property type="component" value="Unassembled WGS sequence"/>
</dbReference>
<comment type="catalytic activity">
    <reaction evidence="8">
        <text>S-hexadecanoyl-N-acetylcysteamine + H2O = N-acetylcysteamine + hexadecanoate + H(+)</text>
        <dbReference type="Rhea" id="RHEA:84099"/>
        <dbReference type="ChEBI" id="CHEBI:7896"/>
        <dbReference type="ChEBI" id="CHEBI:15377"/>
        <dbReference type="ChEBI" id="CHEBI:15378"/>
        <dbReference type="ChEBI" id="CHEBI:74410"/>
        <dbReference type="ChEBI" id="CHEBI:233601"/>
    </reaction>
</comment>
<evidence type="ECO:0000256" key="3">
    <source>
        <dbReference type="ARBA" id="ARBA00022729"/>
    </source>
</evidence>
<dbReference type="GO" id="GO:0098599">
    <property type="term" value="F:palmitoyl hydrolase activity"/>
    <property type="evidence" value="ECO:0007669"/>
    <property type="project" value="UniProtKB-ARBA"/>
</dbReference>
<dbReference type="EMBL" id="CACRXK020000004">
    <property type="protein sequence ID" value="CAB3976611.1"/>
    <property type="molecule type" value="Genomic_DNA"/>
</dbReference>
<comment type="function">
    <text evidence="9">Catalyzes the cleavage of thioester bonds from S-palmitoyl-CoA or S-palmitoyl-N-acetylcysteamine (unbranched structures) but does not have activity against palmitoylcysteine or palmitoylated proteins, branched structures or bulky head groups. Conversely, hydrolyzes both long and short chain fatty acyl-CoA substrate.</text>
</comment>
<protein>
    <recommendedName>
        <fullName evidence="7">palmitoyl-CoA hydrolase</fullName>
        <ecNumber evidence="7">3.1.2.2</ecNumber>
    </recommendedName>
</protein>
<evidence type="ECO:0000256" key="1">
    <source>
        <dbReference type="ARBA" id="ARBA00004371"/>
    </source>
</evidence>
<comment type="caution">
    <text evidence="10">The sequence shown here is derived from an EMBL/GenBank/DDBJ whole genome shotgun (WGS) entry which is preliminary data.</text>
</comment>
<gene>
    <name evidence="10" type="ORF">PACLA_8A083628</name>
</gene>
<dbReference type="Gene3D" id="3.40.50.1820">
    <property type="entry name" value="alpha/beta hydrolase"/>
    <property type="match status" value="1"/>
</dbReference>
<accession>A0A6S7FQR2</accession>
<sequence>MTMSRFLVLALLLFAQHRQVHSYKPVVIIHGILDTAASLNDLKSMIEKAHSGTNVTVVKLYPEVESIFVPMWDQIDGVSDVLEKIMAQYKDGIHLIGFSQGGLVGRGVIENCSFHNVQNFISLSSPQMGQFGVTSYLAKFLPKLSRKLLYRLLYTPEFQDHLTIANYWNDPLHTKEYLAKNIFMPLVNNNNYSKFADKQKYLIQKQNFSKLKNLILIGGPQDGVITPWQSAQFGFYDAKLNVVAMKKQKTYVEDWFGLGTLGKRDAIHSYTFENITHTSWHGSEIVFNKAIKPWLT</sequence>
<dbReference type="AlphaFoldDB" id="A0A6S7FQR2"/>
<keyword evidence="5" id="KW-0325">Glycoprotein</keyword>
<evidence type="ECO:0000256" key="7">
    <source>
        <dbReference type="ARBA" id="ARBA00038848"/>
    </source>
</evidence>
<keyword evidence="4" id="KW-0378">Hydrolase</keyword>
<reference evidence="10" key="1">
    <citation type="submission" date="2020-04" db="EMBL/GenBank/DDBJ databases">
        <authorList>
            <person name="Alioto T."/>
            <person name="Alioto T."/>
            <person name="Gomez Garrido J."/>
        </authorList>
    </citation>
    <scope>NUCLEOTIDE SEQUENCE</scope>
    <source>
        <strain evidence="10">A484AB</strain>
    </source>
</reference>
<dbReference type="PANTHER" id="PTHR11247">
    <property type="entry name" value="PALMITOYL-PROTEIN THIOESTERASE/DOLICHYLDIPHOSPHATASE 1"/>
    <property type="match status" value="1"/>
</dbReference>
<dbReference type="InterPro" id="IPR029058">
    <property type="entry name" value="AB_hydrolase_fold"/>
</dbReference>
<keyword evidence="3" id="KW-0732">Signal</keyword>
<comment type="similarity">
    <text evidence="2">Belongs to the palmitoyl-protein thioesterase family.</text>
</comment>
<evidence type="ECO:0000256" key="5">
    <source>
        <dbReference type="ARBA" id="ARBA00023180"/>
    </source>
</evidence>
<evidence type="ECO:0000313" key="10">
    <source>
        <dbReference type="EMBL" id="CAB3976611.1"/>
    </source>
</evidence>
<evidence type="ECO:0000256" key="6">
    <source>
        <dbReference type="ARBA" id="ARBA00023228"/>
    </source>
</evidence>
<dbReference type="SUPFAM" id="SSF53474">
    <property type="entry name" value="alpha/beta-Hydrolases"/>
    <property type="match status" value="1"/>
</dbReference>
<dbReference type="OrthoDB" id="155976at2759"/>
<evidence type="ECO:0000256" key="4">
    <source>
        <dbReference type="ARBA" id="ARBA00022801"/>
    </source>
</evidence>
<proteinExistence type="inferred from homology"/>
<keyword evidence="6" id="KW-0458">Lysosome</keyword>
<dbReference type="Pfam" id="PF02089">
    <property type="entry name" value="Palm_thioest"/>
    <property type="match status" value="1"/>
</dbReference>
<dbReference type="GO" id="GO:0005764">
    <property type="term" value="C:lysosome"/>
    <property type="evidence" value="ECO:0007669"/>
    <property type="project" value="UniProtKB-SubCell"/>
</dbReference>